<dbReference type="AlphaFoldDB" id="A0A817W6T5"/>
<evidence type="ECO:0000256" key="1">
    <source>
        <dbReference type="SAM" id="Phobius"/>
    </source>
</evidence>
<evidence type="ECO:0000313" key="3">
    <source>
        <dbReference type="Proteomes" id="UP000663865"/>
    </source>
</evidence>
<dbReference type="Proteomes" id="UP000663865">
    <property type="component" value="Unassembled WGS sequence"/>
</dbReference>
<keyword evidence="1" id="KW-0472">Membrane</keyword>
<gene>
    <name evidence="2" type="ORF">KIK155_LOCUS3673</name>
</gene>
<comment type="caution">
    <text evidence="2">The sequence shown here is derived from an EMBL/GenBank/DDBJ whole genome shotgun (WGS) entry which is preliminary data.</text>
</comment>
<proteinExistence type="predicted"/>
<reference evidence="2" key="1">
    <citation type="submission" date="2021-02" db="EMBL/GenBank/DDBJ databases">
        <authorList>
            <person name="Nowell W R."/>
        </authorList>
    </citation>
    <scope>NUCLEOTIDE SEQUENCE</scope>
</reference>
<organism evidence="2 3">
    <name type="scientific">Rotaria socialis</name>
    <dbReference type="NCBI Taxonomy" id="392032"/>
    <lineage>
        <taxon>Eukaryota</taxon>
        <taxon>Metazoa</taxon>
        <taxon>Spiralia</taxon>
        <taxon>Gnathifera</taxon>
        <taxon>Rotifera</taxon>
        <taxon>Eurotatoria</taxon>
        <taxon>Bdelloidea</taxon>
        <taxon>Philodinida</taxon>
        <taxon>Philodinidae</taxon>
        <taxon>Rotaria</taxon>
    </lineage>
</organism>
<name>A0A817W6T5_9BILA</name>
<sequence>MCDEMYVDSILFNSLASIQISITKILLHYLFAIYLLLVSRPEQCCLGIVPGNDDIECRPVDIQLYTWSGPGFESGECWYQGHRFENGATWGRTDVSGSPYCVCEQGKVRVFYSQQRSIASDSLTILRSINGTLPTANDLAKWPIENFPSIRQRVVICSKNRLGLRVRSRDGCYSCKCSQNGHWLCRKPPFPLTANRTVVQRSQEMSKNDHSPSINKIPFTPRVTTVRIQPECSLGSEPKFCILIERFPSSSNLTNKLSRYIEIPRETSWIDHNSCTRCSCTLDGQLKCVRIHESCVRPCIVYTARPISIMYYFPSGTKWLTPKNDTCISCMCINGQRKCHSCDQVVKIDVDITSHTKMNNKSHPGKAIDNYRLLPAVFNMTKATPCLLQTGTNSHRLIFPGQLTWFEKQCYFCSNSGDRLIRC</sequence>
<keyword evidence="1" id="KW-0812">Transmembrane</keyword>
<protein>
    <submittedName>
        <fullName evidence="2">Uncharacterized protein</fullName>
    </submittedName>
</protein>
<evidence type="ECO:0000313" key="2">
    <source>
        <dbReference type="EMBL" id="CAF3351811.1"/>
    </source>
</evidence>
<feature type="transmembrane region" description="Helical" evidence="1">
    <location>
        <begin position="12"/>
        <end position="37"/>
    </location>
</feature>
<keyword evidence="1" id="KW-1133">Transmembrane helix</keyword>
<accession>A0A817W6T5</accession>
<dbReference type="EMBL" id="CAJNYV010000228">
    <property type="protein sequence ID" value="CAF3351811.1"/>
    <property type="molecule type" value="Genomic_DNA"/>
</dbReference>